<dbReference type="Pfam" id="PF14900">
    <property type="entry name" value="DUF4493"/>
    <property type="match status" value="1"/>
</dbReference>
<evidence type="ECO:0000313" key="2">
    <source>
        <dbReference type="Proteomes" id="UP000283538"/>
    </source>
</evidence>
<name>A0A414MHD1_9BACE</name>
<dbReference type="AlphaFoldDB" id="A0A414MHD1"/>
<evidence type="ECO:0000313" key="1">
    <source>
        <dbReference type="EMBL" id="RHF11155.1"/>
    </source>
</evidence>
<protein>
    <submittedName>
        <fullName evidence="1">DUF4493 domain-containing protein</fullName>
    </submittedName>
</protein>
<sequence length="523" mass="57831">MEQMMFHFSFLHVKRSFIGAFYCLKAISLYPKRELISEKDNQVLQMGNTHATVLILLATMCTLLSGCTKDNDYTVTTGKGRLNIRLIADGSTQDVATRVEETLPDINDFAISVLKGDEVKYSCDKFSQYSDEVLFPIGQYTLKASYGQLHNEGFNKPCFTGLQEFSIEDQKETNVEVTCHLANVKVSATYTESFKKYFSDYSLKVNSEGNSPIQFAKEETRSCYFKPGKLTLTLNLTKRDGGVQSSYQPIVIDNALSQHHYKFNFDVNAGSATVNITFTDRTETVTHTIDVSDGTMRIDPPFFILNGFTSNTALDIKEGKEADHPLSLYLNARSGIEECILTTSSSSLISQGWPAYIDLADLSTDKLQLLQSFGLQLKGLGANKDKIATIDFTNVIPHIEYDNGVLSTFKLVAKDKLKKVNKEEVILAINSLSNQFAVVSPEALPSGSTYIDLVVTLDGKPETIKASCILYGASQDLKCGLLSTEGDGITHHIRVTFPVKITSSTQMTVTCGRKKATFTLSVN</sequence>
<accession>A0A414MHD1</accession>
<dbReference type="Proteomes" id="UP000283538">
    <property type="component" value="Unassembled WGS sequence"/>
</dbReference>
<gene>
    <name evidence="1" type="ORF">DW701_03810</name>
</gene>
<proteinExistence type="predicted"/>
<organism evidence="1 2">
    <name type="scientific">Bacteroides eggerthii</name>
    <dbReference type="NCBI Taxonomy" id="28111"/>
    <lineage>
        <taxon>Bacteria</taxon>
        <taxon>Pseudomonadati</taxon>
        <taxon>Bacteroidota</taxon>
        <taxon>Bacteroidia</taxon>
        <taxon>Bacteroidales</taxon>
        <taxon>Bacteroidaceae</taxon>
        <taxon>Bacteroides</taxon>
    </lineage>
</organism>
<reference evidence="1 2" key="1">
    <citation type="submission" date="2018-08" db="EMBL/GenBank/DDBJ databases">
        <title>A genome reference for cultivated species of the human gut microbiota.</title>
        <authorList>
            <person name="Zou Y."/>
            <person name="Xue W."/>
            <person name="Luo G."/>
        </authorList>
    </citation>
    <scope>NUCLEOTIDE SEQUENCE [LARGE SCALE GENOMIC DNA]</scope>
    <source>
        <strain evidence="1 2">AM26-26AC</strain>
    </source>
</reference>
<dbReference type="InterPro" id="IPR027840">
    <property type="entry name" value="DUF4493"/>
</dbReference>
<comment type="caution">
    <text evidence="1">The sequence shown here is derived from an EMBL/GenBank/DDBJ whole genome shotgun (WGS) entry which is preliminary data.</text>
</comment>
<dbReference type="EMBL" id="QSLA01000003">
    <property type="protein sequence ID" value="RHF11155.1"/>
    <property type="molecule type" value="Genomic_DNA"/>
</dbReference>